<dbReference type="EMBL" id="JBITPR010000046">
    <property type="protein sequence ID" value="MFI7873492.1"/>
    <property type="molecule type" value="Genomic_DNA"/>
</dbReference>
<sequence length="701" mass="78535">MTTQLELHQMRSALTQAYQGLIDESDLKRNSDKVRERAFLSRAVAATAIRRVTGWELKRCAEAVIDGSDDNGIDAVAVADGSQVWLVQAKWSEKGTAGFHTDAARSLIDGLRLLENRQFDVFNKKLQPFTALLDSALGDPNLKINLVIALVGNDPLHSHTTAILDRAREDHHGHGPMLSYDLLTTTELLQQLREDRMPDPVDVTLRMLKWLRRDLPFPSYQGSLRARNVGDMYERHGSHLFSKNIRQSLGLTRINVGIEKTLAEEPENFWYFNNGITILCDRIEPFYPGRRHPDHPVDLKLTHATVVNGAQTVTSIHKAMQEMPEAATEAEVAVRVIALNEDYADYASRIAETTNTQNDVYRRDFISLDENQARIREDFDLTLGKAYVYKRGEIEPVPGSGCSVVQAAVALACAHRTPTLAVRAKRDTELLWEPGPQGAYQRLFGEVPSALRIWRCVQILLETGRILHALRDQLEGRTHNVARHGDILITHLVIQLLDLTEIDELTFPIESTLAAIPELIEAILPSLAYRVDIMYGPNAFLMSTFTDEGRCEPLAKMVVDDVRSGTPMPQLPYGHGELARPKRHQRPGAVPTLISARVIKDGTPLTYAPSNAPEELATGEWLTADERRAKARWQNHRTRPLIWSYDGLAYSPSGLVLRIWELAGWAEAPVAVQGTARWKVDGDRTLNEVATAWLALEEEQG</sequence>
<evidence type="ECO:0000313" key="3">
    <source>
        <dbReference type="Proteomes" id="UP001614264"/>
    </source>
</evidence>
<feature type="domain" description="Abortive phage infection protein C-terminal" evidence="1">
    <location>
        <begin position="241"/>
        <end position="391"/>
    </location>
</feature>
<protein>
    <submittedName>
        <fullName evidence="2">AIPR family protein</fullName>
    </submittedName>
</protein>
<evidence type="ECO:0000259" key="1">
    <source>
        <dbReference type="Pfam" id="PF10592"/>
    </source>
</evidence>
<accession>A0ABW8BG76</accession>
<dbReference type="Proteomes" id="UP001614264">
    <property type="component" value="Unassembled WGS sequence"/>
</dbReference>
<dbReference type="InterPro" id="IPR018891">
    <property type="entry name" value="AIPR_C"/>
</dbReference>
<proteinExistence type="predicted"/>
<dbReference type="Pfam" id="PF10592">
    <property type="entry name" value="AIPR"/>
    <property type="match status" value="1"/>
</dbReference>
<gene>
    <name evidence="2" type="ORF">AB4829_23190</name>
</gene>
<keyword evidence="3" id="KW-1185">Reference proteome</keyword>
<organism evidence="2 3">
    <name type="scientific">Streptomyces salinarius</name>
    <dbReference type="NCBI Taxonomy" id="2762598"/>
    <lineage>
        <taxon>Bacteria</taxon>
        <taxon>Bacillati</taxon>
        <taxon>Actinomycetota</taxon>
        <taxon>Actinomycetes</taxon>
        <taxon>Kitasatosporales</taxon>
        <taxon>Streptomycetaceae</taxon>
        <taxon>Streptomyces</taxon>
    </lineage>
</organism>
<comment type="caution">
    <text evidence="2">The sequence shown here is derived from an EMBL/GenBank/DDBJ whole genome shotgun (WGS) entry which is preliminary data.</text>
</comment>
<evidence type="ECO:0000313" key="2">
    <source>
        <dbReference type="EMBL" id="MFI7873492.1"/>
    </source>
</evidence>
<reference evidence="2 3" key="1">
    <citation type="submission" date="2024-07" db="EMBL/GenBank/DDBJ databases">
        <title>Whole genome sequencing of Prodigiosin pigment-producing Streptomyces salinarius isolated from rhizosphere soil of Arachis hypogaea.</title>
        <authorList>
            <person name="Vidhya A."/>
            <person name="Ramya S."/>
        </authorList>
    </citation>
    <scope>NUCLEOTIDE SEQUENCE [LARGE SCALE GENOMIC DNA]</scope>
    <source>
        <strain evidence="2 3">VRMG2420</strain>
    </source>
</reference>
<name>A0ABW8BG76_9ACTN</name>
<dbReference type="RefSeq" id="WP_399593921.1">
    <property type="nucleotide sequence ID" value="NZ_JBITPR010000046.1"/>
</dbReference>